<dbReference type="RefSeq" id="WP_210799988.1">
    <property type="nucleotide sequence ID" value="NZ_JAGQDE010000001.1"/>
</dbReference>
<evidence type="ECO:0000259" key="4">
    <source>
        <dbReference type="PROSITE" id="PS50893"/>
    </source>
</evidence>
<dbReference type="InterPro" id="IPR027417">
    <property type="entry name" value="P-loop_NTPase"/>
</dbReference>
<dbReference type="PROSITE" id="PS50893">
    <property type="entry name" value="ABC_TRANSPORTER_2"/>
    <property type="match status" value="1"/>
</dbReference>
<dbReference type="AlphaFoldDB" id="A0A940YGA8"/>
<dbReference type="PANTHER" id="PTHR45772">
    <property type="entry name" value="CONSERVED COMPONENT OF ABC TRANSPORTER FOR NATURAL AMINO ACIDS-RELATED"/>
    <property type="match status" value="1"/>
</dbReference>
<feature type="domain" description="ABC transporter" evidence="4">
    <location>
        <begin position="50"/>
        <end position="293"/>
    </location>
</feature>
<dbReference type="InterPro" id="IPR017781">
    <property type="entry name" value="ABC_transptr_urea_ATP-bd_UrtD"/>
</dbReference>
<dbReference type="GO" id="GO:0016887">
    <property type="term" value="F:ATP hydrolysis activity"/>
    <property type="evidence" value="ECO:0007669"/>
    <property type="project" value="InterPro"/>
</dbReference>
<proteinExistence type="predicted"/>
<evidence type="ECO:0000256" key="3">
    <source>
        <dbReference type="ARBA" id="ARBA00022840"/>
    </source>
</evidence>
<evidence type="ECO:0000256" key="2">
    <source>
        <dbReference type="ARBA" id="ARBA00022741"/>
    </source>
</evidence>
<dbReference type="NCBIfam" id="TIGR03411">
    <property type="entry name" value="urea_trans_UrtD"/>
    <property type="match status" value="1"/>
</dbReference>
<dbReference type="PANTHER" id="PTHR45772:SF8">
    <property type="entry name" value="HIGH-AFFINITY BRANCHED-CHAIN AMINO ACID TRANSPORT ATP-BINDING PROTEIN"/>
    <property type="match status" value="1"/>
</dbReference>
<dbReference type="Gene3D" id="3.40.50.300">
    <property type="entry name" value="P-loop containing nucleotide triphosphate hydrolases"/>
    <property type="match status" value="1"/>
</dbReference>
<accession>A0A940YGA8</accession>
<protein>
    <submittedName>
        <fullName evidence="5">Urea ABC transporter ATP-binding protein UrtD</fullName>
    </submittedName>
</protein>
<keyword evidence="6" id="KW-1185">Reference proteome</keyword>
<keyword evidence="2" id="KW-0547">Nucleotide-binding</keyword>
<evidence type="ECO:0000256" key="1">
    <source>
        <dbReference type="ARBA" id="ARBA00022448"/>
    </source>
</evidence>
<dbReference type="GO" id="GO:0005886">
    <property type="term" value="C:plasma membrane"/>
    <property type="evidence" value="ECO:0007669"/>
    <property type="project" value="TreeGrafter"/>
</dbReference>
<keyword evidence="3 5" id="KW-0067">ATP-binding</keyword>
<dbReference type="Pfam" id="PF00005">
    <property type="entry name" value="ABC_tran"/>
    <property type="match status" value="1"/>
</dbReference>
<dbReference type="CDD" id="cd03219">
    <property type="entry name" value="ABC_Mj1267_LivG_branched"/>
    <property type="match status" value="1"/>
</dbReference>
<dbReference type="InterPro" id="IPR051120">
    <property type="entry name" value="ABC_AA/LPS_Transport"/>
</dbReference>
<dbReference type="GO" id="GO:0005524">
    <property type="term" value="F:ATP binding"/>
    <property type="evidence" value="ECO:0007669"/>
    <property type="project" value="UniProtKB-KW"/>
</dbReference>
<name>A0A940YGA8_9BURK</name>
<organism evidence="5 6">
    <name type="scientific">Ideonella aquatica</name>
    <dbReference type="NCBI Taxonomy" id="2824119"/>
    <lineage>
        <taxon>Bacteria</taxon>
        <taxon>Pseudomonadati</taxon>
        <taxon>Pseudomonadota</taxon>
        <taxon>Betaproteobacteria</taxon>
        <taxon>Burkholderiales</taxon>
        <taxon>Sphaerotilaceae</taxon>
        <taxon>Ideonella</taxon>
    </lineage>
</organism>
<dbReference type="Proteomes" id="UP000678374">
    <property type="component" value="Unassembled WGS sequence"/>
</dbReference>
<reference evidence="5" key="1">
    <citation type="submission" date="2021-04" db="EMBL/GenBank/DDBJ databases">
        <title>The genome sequence of Ideonella sp. 4Y11.</title>
        <authorList>
            <person name="Liu Y."/>
        </authorList>
    </citation>
    <scope>NUCLEOTIDE SEQUENCE</scope>
    <source>
        <strain evidence="5">4Y11</strain>
    </source>
</reference>
<dbReference type="InterPro" id="IPR003439">
    <property type="entry name" value="ABC_transporter-like_ATP-bd"/>
</dbReference>
<gene>
    <name evidence="5" type="primary">urtD</name>
    <name evidence="5" type="ORF">KAK06_01650</name>
</gene>
<comment type="caution">
    <text evidence="5">The sequence shown here is derived from an EMBL/GenBank/DDBJ whole genome shotgun (WGS) entry which is preliminary data.</text>
</comment>
<keyword evidence="1" id="KW-0813">Transport</keyword>
<evidence type="ECO:0000313" key="6">
    <source>
        <dbReference type="Proteomes" id="UP000678374"/>
    </source>
</evidence>
<evidence type="ECO:0000313" key="5">
    <source>
        <dbReference type="EMBL" id="MBQ0957651.1"/>
    </source>
</evidence>
<dbReference type="EMBL" id="JAGQDE010000001">
    <property type="protein sequence ID" value="MBQ0957651.1"/>
    <property type="molecule type" value="Genomic_DNA"/>
</dbReference>
<sequence>MTPDLMEAGAKALEAHRAKVEAEVTSGDRGASFGRVLHGAEPDFAHGVALYLDDITVSFDGFRALNALSLAVNVGELRCIIGPNGAGKTTMMDVITGKTRPDAGTASFGSNIDLLRLRENEIAQIGIGRKFQKPTVYEQLSVFENLELALKADRRARASLFSRLSGAQLDRIGEILQLIHLLPDAQRTAGLLSHGQKQWLEIGMLLMQDPKLLLLDEPVAGMTDEETERTAELFLSLEGQHSLVVVEHDMKFVDQLTEGRKTVTVLHEGSVLAEGLLRDVQANEKVVEVYLGR</sequence>
<dbReference type="SUPFAM" id="SSF52540">
    <property type="entry name" value="P-loop containing nucleoside triphosphate hydrolases"/>
    <property type="match status" value="1"/>
</dbReference>